<evidence type="ECO:0000256" key="1">
    <source>
        <dbReference type="ARBA" id="ARBA00022801"/>
    </source>
</evidence>
<dbReference type="PATRIC" id="fig|1129374.4.peg.1578"/>
<keyword evidence="3" id="KW-0732">Signal</keyword>
<evidence type="ECO:0000259" key="4">
    <source>
        <dbReference type="SMART" id="SM00642"/>
    </source>
</evidence>
<feature type="domain" description="Glycosyl hydrolase family 13 catalytic" evidence="4">
    <location>
        <begin position="61"/>
        <end position="545"/>
    </location>
</feature>
<dbReference type="SUPFAM" id="SSF51011">
    <property type="entry name" value="Glycosyl hydrolase domain"/>
    <property type="match status" value="1"/>
</dbReference>
<accession>H3ZDZ9</accession>
<dbReference type="Gene3D" id="2.60.40.1180">
    <property type="entry name" value="Golgi alpha-mannosidase II"/>
    <property type="match status" value="1"/>
</dbReference>
<dbReference type="PANTHER" id="PTHR10357:SF210">
    <property type="entry name" value="MALTODEXTRIN GLUCOSIDASE"/>
    <property type="match status" value="1"/>
</dbReference>
<evidence type="ECO:0000256" key="2">
    <source>
        <dbReference type="ARBA" id="ARBA00023295"/>
    </source>
</evidence>
<feature type="chain" id="PRO_5003592245" evidence="3">
    <location>
        <begin position="28"/>
        <end position="632"/>
    </location>
</feature>
<name>H3ZDZ9_9ALTE</name>
<keyword evidence="6" id="KW-1185">Reference proteome</keyword>
<dbReference type="Pfam" id="PF16657">
    <property type="entry name" value="Malt_amylase_C"/>
    <property type="match status" value="1"/>
</dbReference>
<dbReference type="SUPFAM" id="SSF51445">
    <property type="entry name" value="(Trans)glycosidases"/>
    <property type="match status" value="1"/>
</dbReference>
<comment type="caution">
    <text evidence="5">The sequence shown here is derived from an EMBL/GenBank/DDBJ whole genome shotgun (WGS) entry which is preliminary data.</text>
</comment>
<dbReference type="SMART" id="SM00642">
    <property type="entry name" value="Aamy"/>
    <property type="match status" value="1"/>
</dbReference>
<keyword evidence="1" id="KW-0378">Hydrolase</keyword>
<dbReference type="GO" id="GO:0005975">
    <property type="term" value="P:carbohydrate metabolic process"/>
    <property type="evidence" value="ECO:0007669"/>
    <property type="project" value="InterPro"/>
</dbReference>
<sequence length="632" mass="72363">MLRKSLALMLASAVTGIILCYPQPAQAYCPQTSDATPRGPIALNEQGEFVPDWAKSAVWYQVFPERFRDGDPSNNPTVGDIAGADPAEPPKVWQIHPWGSDWYKRQPYEVANGEPELWRHLLRRRYGGDLQGVIDKLDYIQDMGFNAIYLNPVFTAPSLHKYDAASFHHIDPNFGPDPAGDRALIATENPLDPSTWVWTKADELALELIKQAKQRGIRVIFDGVFNHMGINSFAFQHLQQHQQQSPYKDWFTVHSFRDEKTGSEFRYEGWFGVASLPEFKEDAQGLVAGPRDYVFAATARWMNPKGQGREFGIDGWRLDVAFCVAHGFWKDWRQHVKTLNPDAYITAELVMPPELVKPYFQGDEFDGEMNYNFAFTAAEFMFNPAPQRIKASEFDAKLAEMRALYPKGVAYVTQNLFGSHDSNRIGSHIVNRGIGNFRDWGTYFQLSQVSQNPAYQVRKPNAEELRLQKLFVIFQMTYVGAPMVYYGDEVGMWGANDPDDRKPMIWDDIRYEDEITNPDGSLRPADKVTVNRQLQQHYRQLIQLRQQLPALRLGDYQTLLVDDQRELYGFERRYQQQRVRVLLNNSEQPQQITLPKAQANWQDALSQLAISHNGDTMQLTIPAKWGAVLVAN</sequence>
<dbReference type="Proteomes" id="UP000012046">
    <property type="component" value="Unassembled WGS sequence"/>
</dbReference>
<dbReference type="Gene3D" id="3.20.20.80">
    <property type="entry name" value="Glycosidases"/>
    <property type="match status" value="1"/>
</dbReference>
<dbReference type="InterPro" id="IPR006047">
    <property type="entry name" value="GH13_cat_dom"/>
</dbReference>
<keyword evidence="2" id="KW-0326">Glycosidase</keyword>
<dbReference type="EMBL" id="AHTH01000020">
    <property type="protein sequence ID" value="EHR41176.1"/>
    <property type="molecule type" value="Genomic_DNA"/>
</dbReference>
<evidence type="ECO:0000313" key="6">
    <source>
        <dbReference type="Proteomes" id="UP000012046"/>
    </source>
</evidence>
<dbReference type="InterPro" id="IPR017853">
    <property type="entry name" value="GH"/>
</dbReference>
<proteinExistence type="predicted"/>
<dbReference type="AlphaFoldDB" id="H3ZDZ9"/>
<dbReference type="Pfam" id="PF00128">
    <property type="entry name" value="Alpha-amylase"/>
    <property type="match status" value="2"/>
</dbReference>
<dbReference type="InterPro" id="IPR013780">
    <property type="entry name" value="Glyco_hydro_b"/>
</dbReference>
<dbReference type="CDD" id="cd11338">
    <property type="entry name" value="AmyAc_CMD"/>
    <property type="match status" value="1"/>
</dbReference>
<evidence type="ECO:0000256" key="3">
    <source>
        <dbReference type="SAM" id="SignalP"/>
    </source>
</evidence>
<reference evidence="5 6" key="1">
    <citation type="journal article" date="2012" name="J. Bacteriol.">
        <title>Genome Sequence of Extracellular-Protease-Producing Alishewanella jeotgali Isolated from Traditional Korean Fermented Seafood.</title>
        <authorList>
            <person name="Jung J."/>
            <person name="Chun J."/>
            <person name="Park W."/>
        </authorList>
    </citation>
    <scope>NUCLEOTIDE SEQUENCE [LARGE SCALE GENOMIC DNA]</scope>
    <source>
        <strain evidence="5 6">KCTC 22429</strain>
    </source>
</reference>
<protein>
    <submittedName>
        <fullName evidence="5">Alpha amylase</fullName>
    </submittedName>
</protein>
<feature type="signal peptide" evidence="3">
    <location>
        <begin position="1"/>
        <end position="27"/>
    </location>
</feature>
<dbReference type="PANTHER" id="PTHR10357">
    <property type="entry name" value="ALPHA-AMYLASE FAMILY MEMBER"/>
    <property type="match status" value="1"/>
</dbReference>
<organism evidence="5 6">
    <name type="scientific">Alishewanella jeotgali KCTC 22429</name>
    <dbReference type="NCBI Taxonomy" id="1129374"/>
    <lineage>
        <taxon>Bacteria</taxon>
        <taxon>Pseudomonadati</taxon>
        <taxon>Pseudomonadota</taxon>
        <taxon>Gammaproteobacteria</taxon>
        <taxon>Alteromonadales</taxon>
        <taxon>Alteromonadaceae</taxon>
        <taxon>Alishewanella</taxon>
    </lineage>
</organism>
<dbReference type="STRING" id="1129374.AJE_07905"/>
<evidence type="ECO:0000313" key="5">
    <source>
        <dbReference type="EMBL" id="EHR41176.1"/>
    </source>
</evidence>
<dbReference type="GO" id="GO:0016798">
    <property type="term" value="F:hydrolase activity, acting on glycosyl bonds"/>
    <property type="evidence" value="ECO:0007669"/>
    <property type="project" value="UniProtKB-KW"/>
</dbReference>
<dbReference type="eggNOG" id="COG0366">
    <property type="taxonomic scope" value="Bacteria"/>
</dbReference>
<gene>
    <name evidence="5" type="ORF">AJE_07905</name>
</gene>
<dbReference type="InterPro" id="IPR032091">
    <property type="entry name" value="Malt_amylase-like_C"/>
</dbReference>